<dbReference type="KEGG" id="azq:G3580_18680"/>
<dbReference type="Proteomes" id="UP000501991">
    <property type="component" value="Chromosome"/>
</dbReference>
<organism evidence="1 2">
    <name type="scientific">Nitrogeniibacter mangrovi</name>
    <dbReference type="NCBI Taxonomy" id="2016596"/>
    <lineage>
        <taxon>Bacteria</taxon>
        <taxon>Pseudomonadati</taxon>
        <taxon>Pseudomonadota</taxon>
        <taxon>Betaproteobacteria</taxon>
        <taxon>Rhodocyclales</taxon>
        <taxon>Zoogloeaceae</taxon>
        <taxon>Nitrogeniibacter</taxon>
    </lineage>
</organism>
<protein>
    <submittedName>
        <fullName evidence="1">Uncharacterized protein</fullName>
    </submittedName>
</protein>
<keyword evidence="2" id="KW-1185">Reference proteome</keyword>
<accession>A0A6C1B6T4</accession>
<dbReference type="EMBL" id="CP048836">
    <property type="protein sequence ID" value="QID19466.1"/>
    <property type="molecule type" value="Genomic_DNA"/>
</dbReference>
<dbReference type="RefSeq" id="WP_173768098.1">
    <property type="nucleotide sequence ID" value="NZ_CP048836.1"/>
</dbReference>
<gene>
    <name evidence="1" type="ORF">G3580_18680</name>
</gene>
<sequence>MGIAADRDVGEAVCAALRAQVRRVGLSIGDEPVWQAATVDMTRDPYSQESSLVATWRGGARFGTATFFPDGRVFAEYQVLLPHPRRDGQFVEAVQVWGMPDALCGDAVLVALPE</sequence>
<name>A0A6C1B6T4_9RHOO</name>
<evidence type="ECO:0000313" key="1">
    <source>
        <dbReference type="EMBL" id="QID19466.1"/>
    </source>
</evidence>
<dbReference type="AlphaFoldDB" id="A0A6C1B6T4"/>
<evidence type="ECO:0000313" key="2">
    <source>
        <dbReference type="Proteomes" id="UP000501991"/>
    </source>
</evidence>
<proteinExistence type="predicted"/>
<reference evidence="1 2" key="1">
    <citation type="submission" date="2020-02" db="EMBL/GenBank/DDBJ databases">
        <title>Nitrogenibacter mangrovi gen. nov., sp. nov. isolated from mangrove sediment, a denitrifying betaproteobacterium.</title>
        <authorList>
            <person name="Liao H."/>
            <person name="Tian Y."/>
        </authorList>
    </citation>
    <scope>NUCLEOTIDE SEQUENCE [LARGE SCALE GENOMIC DNA]</scope>
    <source>
        <strain evidence="1 2">M9-3-2</strain>
    </source>
</reference>